<reference evidence="5 6" key="1">
    <citation type="submission" date="2018-06" db="EMBL/GenBank/DDBJ databases">
        <authorList>
            <consortium name="Pathogen Informatics"/>
            <person name="Doyle S."/>
        </authorList>
    </citation>
    <scope>NUCLEOTIDE SEQUENCE [LARGE SCALE GENOMIC DNA]</scope>
    <source>
        <strain evidence="5 6">NCTC5050</strain>
    </source>
</reference>
<dbReference type="SUPFAM" id="SSF52540">
    <property type="entry name" value="P-loop containing nucleoside triphosphate hydrolases"/>
    <property type="match status" value="1"/>
</dbReference>
<dbReference type="InterPro" id="IPR003439">
    <property type="entry name" value="ABC_transporter-like_ATP-bd"/>
</dbReference>
<evidence type="ECO:0000313" key="5">
    <source>
        <dbReference type="EMBL" id="STV60633.1"/>
    </source>
</evidence>
<proteinExistence type="predicted"/>
<dbReference type="CDD" id="cd03230">
    <property type="entry name" value="ABC_DR_subfamily_A"/>
    <property type="match status" value="1"/>
</dbReference>
<dbReference type="GO" id="GO:0016887">
    <property type="term" value="F:ATP hydrolysis activity"/>
    <property type="evidence" value="ECO:0007669"/>
    <property type="project" value="InterPro"/>
</dbReference>
<dbReference type="GO" id="GO:0005524">
    <property type="term" value="F:ATP binding"/>
    <property type="evidence" value="ECO:0007669"/>
    <property type="project" value="UniProtKB-KW"/>
</dbReference>
<dbReference type="InterPro" id="IPR027417">
    <property type="entry name" value="P-loop_NTPase"/>
</dbReference>
<dbReference type="Gene3D" id="3.40.50.300">
    <property type="entry name" value="P-loop containing nucleotide triphosphate hydrolases"/>
    <property type="match status" value="1"/>
</dbReference>
<sequence>MLVSSFGATIALRDISLAIPARRMVGLIGPDGVGKSSLLSLIAGARTIEQGNVIVLGGDMRDVHHRREVCPKIAWMPQGLGKNLYHTLSVYENVDFFARLFGHDKAERDLRINELLQSTGLAPFRDRPAGKLSGGMKQKLGLCCALIHDPQLLILDEPTTGVDPSPGRNSGSLSTVFASASRR</sequence>
<name>A0A378C3M7_KLEPO</name>
<evidence type="ECO:0000259" key="4">
    <source>
        <dbReference type="PROSITE" id="PS50893"/>
    </source>
</evidence>
<organism evidence="5 6">
    <name type="scientific">Klebsiella pneumoniae subsp. ozaenae</name>
    <dbReference type="NCBI Taxonomy" id="574"/>
    <lineage>
        <taxon>Bacteria</taxon>
        <taxon>Pseudomonadati</taxon>
        <taxon>Pseudomonadota</taxon>
        <taxon>Gammaproteobacteria</taxon>
        <taxon>Enterobacterales</taxon>
        <taxon>Enterobacteriaceae</taxon>
        <taxon>Klebsiella/Raoultella group</taxon>
        <taxon>Klebsiella</taxon>
        <taxon>Klebsiella pneumoniae complex</taxon>
    </lineage>
</organism>
<dbReference type="PROSITE" id="PS50893">
    <property type="entry name" value="ABC_TRANSPORTER_2"/>
    <property type="match status" value="1"/>
</dbReference>
<keyword evidence="2" id="KW-0067">ATP-binding</keyword>
<protein>
    <submittedName>
        <fullName evidence="5">Multidrug ABC transporter permease</fullName>
    </submittedName>
</protein>
<dbReference type="AlphaFoldDB" id="A0A378C3M7"/>
<dbReference type="InterPro" id="IPR017871">
    <property type="entry name" value="ABC_transporter-like_CS"/>
</dbReference>
<feature type="region of interest" description="Disordered" evidence="3">
    <location>
        <begin position="157"/>
        <end position="183"/>
    </location>
</feature>
<feature type="domain" description="ABC transporter" evidence="4">
    <location>
        <begin position="1"/>
        <end position="183"/>
    </location>
</feature>
<dbReference type="PANTHER" id="PTHR43038">
    <property type="entry name" value="ATP-BINDING CASSETTE, SUB-FAMILY H, MEMBER 1"/>
    <property type="match status" value="1"/>
</dbReference>
<feature type="compositionally biased region" description="Polar residues" evidence="3">
    <location>
        <begin position="167"/>
        <end position="183"/>
    </location>
</feature>
<dbReference type="Proteomes" id="UP000255382">
    <property type="component" value="Unassembled WGS sequence"/>
</dbReference>
<dbReference type="EMBL" id="UGLZ01000005">
    <property type="protein sequence ID" value="STV60633.1"/>
    <property type="molecule type" value="Genomic_DNA"/>
</dbReference>
<gene>
    <name evidence="5" type="primary">ybhF_4</name>
    <name evidence="5" type="ORF">NCTC5050_06892</name>
</gene>
<evidence type="ECO:0000256" key="2">
    <source>
        <dbReference type="ARBA" id="ARBA00022840"/>
    </source>
</evidence>
<accession>A0A378C3M7</accession>
<evidence type="ECO:0000256" key="1">
    <source>
        <dbReference type="ARBA" id="ARBA00022741"/>
    </source>
</evidence>
<dbReference type="PANTHER" id="PTHR43038:SF3">
    <property type="entry name" value="ABC TRANSPORTER G FAMILY MEMBER 20 ISOFORM X1"/>
    <property type="match status" value="1"/>
</dbReference>
<evidence type="ECO:0000256" key="3">
    <source>
        <dbReference type="SAM" id="MobiDB-lite"/>
    </source>
</evidence>
<dbReference type="PROSITE" id="PS00211">
    <property type="entry name" value="ABC_TRANSPORTER_1"/>
    <property type="match status" value="1"/>
</dbReference>
<keyword evidence="1" id="KW-0547">Nucleotide-binding</keyword>
<keyword evidence="6" id="KW-1185">Reference proteome</keyword>
<evidence type="ECO:0000313" key="6">
    <source>
        <dbReference type="Proteomes" id="UP000255382"/>
    </source>
</evidence>
<dbReference type="Pfam" id="PF00005">
    <property type="entry name" value="ABC_tran"/>
    <property type="match status" value="1"/>
</dbReference>